<comment type="similarity">
    <text evidence="2 3">Belongs to the peptidase M14 family.</text>
</comment>
<comment type="cofactor">
    <cofactor evidence="1">
        <name>Zn(2+)</name>
        <dbReference type="ChEBI" id="CHEBI:29105"/>
    </cofactor>
</comment>
<evidence type="ECO:0000313" key="6">
    <source>
        <dbReference type="EMBL" id="WNG44019.1"/>
    </source>
</evidence>
<keyword evidence="7" id="KW-1185">Reference proteome</keyword>
<dbReference type="CDD" id="cd06226">
    <property type="entry name" value="M14_CPT_like"/>
    <property type="match status" value="1"/>
</dbReference>
<proteinExistence type="inferred from homology"/>
<dbReference type="Pfam" id="PF00246">
    <property type="entry name" value="Peptidase_M14"/>
    <property type="match status" value="1"/>
</dbReference>
<evidence type="ECO:0000256" key="3">
    <source>
        <dbReference type="PROSITE-ProRule" id="PRU01379"/>
    </source>
</evidence>
<gene>
    <name evidence="6" type="ORF">F0U60_07865</name>
</gene>
<sequence length="551" mass="58768">MPSSVTGVLAAAALAVSPLVAQAGVPAEGQSRPSVLLARVSFKSRVDLDRLAETLDLSAAVDHEKKTVEAVLSPEEYDALVKEGRRVEILEEQTRLLNEPREGRVSLAGGIPGYSCYRTVDETYAAMAQLPITYPNLASWNDIGDTWDKLTAGGKPGDDLRVLVLTNKARTGSKARFFLMGGIHAREYTTAELATRFAEQLVSRYGTDPDVTWLLDYSELHVVVQSNPDGRRVAETGLSKRKNTNTTEGSCSTTTYGVDLNRNSSFDWGGAGASTSVCNETYRGRSAASEPETKSLENYILSLFPDQRGPASTDPAPADATGLMLSLHSYGGYVLYPWSATTAAAPNATQLRTLGRKFNYFNGYQACQVSSCLYSASGSTDAFAYGRLGIASFTFEMGGAFFESCTTFENTIVPKNMPALYYAFKAARRPYQVAAGPDSINLALSASTVTQGTSVTLTARADDTRYGTNGGTEGSQAIAAARYSIDAPSWVSGTPTFALSAVDGSFNSTAESVQATVFTSGLAAGRHTLFVESQDASGNWGVPTAIFLNVR</sequence>
<dbReference type="PANTHER" id="PTHR11705">
    <property type="entry name" value="PROTEASE FAMILY M14 CARBOXYPEPTIDASE A,B"/>
    <property type="match status" value="1"/>
</dbReference>
<evidence type="ECO:0000256" key="4">
    <source>
        <dbReference type="SAM" id="SignalP"/>
    </source>
</evidence>
<dbReference type="EMBL" id="CP043494">
    <property type="protein sequence ID" value="WNG44019.1"/>
    <property type="molecule type" value="Genomic_DNA"/>
</dbReference>
<evidence type="ECO:0000256" key="2">
    <source>
        <dbReference type="ARBA" id="ARBA00005988"/>
    </source>
</evidence>
<feature type="chain" id="PRO_5045269487" evidence="4">
    <location>
        <begin position="24"/>
        <end position="551"/>
    </location>
</feature>
<feature type="signal peptide" evidence="4">
    <location>
        <begin position="1"/>
        <end position="23"/>
    </location>
</feature>
<reference evidence="6 7" key="1">
    <citation type="submission" date="2019-08" db="EMBL/GenBank/DDBJ databases">
        <title>Archangium and Cystobacter genomes.</title>
        <authorList>
            <person name="Chen I.-C.K."/>
            <person name="Wielgoss S."/>
        </authorList>
    </citation>
    <scope>NUCLEOTIDE SEQUENCE [LARGE SCALE GENOMIC DNA]</scope>
    <source>
        <strain evidence="6 7">Cbm 6</strain>
    </source>
</reference>
<feature type="active site" description="Proton donor/acceptor" evidence="3">
    <location>
        <position position="396"/>
    </location>
</feature>
<dbReference type="Gene3D" id="3.40.630.10">
    <property type="entry name" value="Zn peptidases"/>
    <property type="match status" value="1"/>
</dbReference>
<accession>A0ABY9WJR1</accession>
<evidence type="ECO:0000259" key="5">
    <source>
        <dbReference type="PROSITE" id="PS52035"/>
    </source>
</evidence>
<dbReference type="PROSITE" id="PS52035">
    <property type="entry name" value="PEPTIDASE_M14"/>
    <property type="match status" value="1"/>
</dbReference>
<dbReference type="SUPFAM" id="SSF53187">
    <property type="entry name" value="Zn-dependent exopeptidases"/>
    <property type="match status" value="1"/>
</dbReference>
<dbReference type="PANTHER" id="PTHR11705:SF119">
    <property type="entry name" value="OS02G0119300 PROTEIN"/>
    <property type="match status" value="1"/>
</dbReference>
<dbReference type="SMART" id="SM00631">
    <property type="entry name" value="Zn_pept"/>
    <property type="match status" value="1"/>
</dbReference>
<name>A0ABY9WJR1_9BACT</name>
<protein>
    <submittedName>
        <fullName evidence="6">Peptidase M14</fullName>
    </submittedName>
</protein>
<dbReference type="RefSeq" id="WP_395816017.1">
    <property type="nucleotide sequence ID" value="NZ_CP043494.1"/>
</dbReference>
<evidence type="ECO:0000256" key="1">
    <source>
        <dbReference type="ARBA" id="ARBA00001947"/>
    </source>
</evidence>
<dbReference type="Proteomes" id="UP001611383">
    <property type="component" value="Chromosome"/>
</dbReference>
<feature type="domain" description="Peptidase M14" evidence="5">
    <location>
        <begin position="116"/>
        <end position="421"/>
    </location>
</feature>
<keyword evidence="4" id="KW-0732">Signal</keyword>
<dbReference type="InterPro" id="IPR000834">
    <property type="entry name" value="Peptidase_M14"/>
</dbReference>
<evidence type="ECO:0000313" key="7">
    <source>
        <dbReference type="Proteomes" id="UP001611383"/>
    </source>
</evidence>
<organism evidence="6 7">
    <name type="scientific">Archangium minus</name>
    <dbReference type="NCBI Taxonomy" id="83450"/>
    <lineage>
        <taxon>Bacteria</taxon>
        <taxon>Pseudomonadati</taxon>
        <taxon>Myxococcota</taxon>
        <taxon>Myxococcia</taxon>
        <taxon>Myxococcales</taxon>
        <taxon>Cystobacterineae</taxon>
        <taxon>Archangiaceae</taxon>
        <taxon>Archangium</taxon>
    </lineage>
</organism>